<organism evidence="5 6">
    <name type="scientific">Sphingobium fluviale</name>
    <dbReference type="NCBI Taxonomy" id="2506423"/>
    <lineage>
        <taxon>Bacteria</taxon>
        <taxon>Pseudomonadati</taxon>
        <taxon>Pseudomonadota</taxon>
        <taxon>Alphaproteobacteria</taxon>
        <taxon>Sphingomonadales</taxon>
        <taxon>Sphingomonadaceae</taxon>
        <taxon>Sphingobium</taxon>
    </lineage>
</organism>
<dbReference type="PROSITE" id="PS50043">
    <property type="entry name" value="HTH_LUXR_2"/>
    <property type="match status" value="1"/>
</dbReference>
<dbReference type="RefSeq" id="WP_129403232.1">
    <property type="nucleotide sequence ID" value="NZ_SBKP01000002.1"/>
</dbReference>
<dbReference type="EMBL" id="SBKP01000002">
    <property type="protein sequence ID" value="RXR30482.1"/>
    <property type="molecule type" value="Genomic_DNA"/>
</dbReference>
<dbReference type="SUPFAM" id="SSF46894">
    <property type="entry name" value="C-terminal effector domain of the bipartite response regulators"/>
    <property type="match status" value="1"/>
</dbReference>
<dbReference type="InterPro" id="IPR000792">
    <property type="entry name" value="Tscrpt_reg_LuxR_C"/>
</dbReference>
<dbReference type="GO" id="GO:0006355">
    <property type="term" value="P:regulation of DNA-templated transcription"/>
    <property type="evidence" value="ECO:0007669"/>
    <property type="project" value="InterPro"/>
</dbReference>
<dbReference type="PROSITE" id="PS00622">
    <property type="entry name" value="HTH_LUXR_1"/>
    <property type="match status" value="1"/>
</dbReference>
<evidence type="ECO:0000256" key="3">
    <source>
        <dbReference type="ARBA" id="ARBA00023163"/>
    </source>
</evidence>
<evidence type="ECO:0000256" key="1">
    <source>
        <dbReference type="ARBA" id="ARBA00023015"/>
    </source>
</evidence>
<dbReference type="Proteomes" id="UP000290958">
    <property type="component" value="Unassembled WGS sequence"/>
</dbReference>
<evidence type="ECO:0000313" key="5">
    <source>
        <dbReference type="EMBL" id="RXR30482.1"/>
    </source>
</evidence>
<keyword evidence="2" id="KW-0238">DNA-binding</keyword>
<accession>A0A4Q1KL85</accession>
<evidence type="ECO:0000259" key="4">
    <source>
        <dbReference type="PROSITE" id="PS50043"/>
    </source>
</evidence>
<comment type="caution">
    <text evidence="5">The sequence shown here is derived from an EMBL/GenBank/DDBJ whole genome shotgun (WGS) entry which is preliminary data.</text>
</comment>
<proteinExistence type="predicted"/>
<name>A0A4Q1KL85_9SPHN</name>
<keyword evidence="1" id="KW-0805">Transcription regulation</keyword>
<gene>
    <name evidence="5" type="ORF">EQG66_04000</name>
</gene>
<dbReference type="PANTHER" id="PTHR44688">
    <property type="entry name" value="DNA-BINDING TRANSCRIPTIONAL ACTIVATOR DEVR_DOSR"/>
    <property type="match status" value="1"/>
</dbReference>
<keyword evidence="6" id="KW-1185">Reference proteome</keyword>
<dbReference type="SMART" id="SM00421">
    <property type="entry name" value="HTH_LUXR"/>
    <property type="match status" value="1"/>
</dbReference>
<dbReference type="InterPro" id="IPR036388">
    <property type="entry name" value="WH-like_DNA-bd_sf"/>
</dbReference>
<feature type="domain" description="HTH luxR-type" evidence="4">
    <location>
        <begin position="185"/>
        <end position="248"/>
    </location>
</feature>
<sequence>MRRVGALSPLDAEASARLVGAADRDEFGTALLEIARSIAGIDEVFAYIVRDDGDPDVLVSQSVLDGVRERVSLYTNRFYRHDPAVRDIREIAPGDSFVQRISLRSIIPHDYRLHCFTEPGFAEKLTFGWRGEGYVLVASFYSANEPDREALGKLASLANLTLAALVRQHSPVDRNNAAKTIDARLRRSFPALSDREREVCALTIIGWSASKIAVKLAVSAGTVLTYRQRAYQKTGVASAMELVPSVLH</sequence>
<dbReference type="GO" id="GO:0003677">
    <property type="term" value="F:DNA binding"/>
    <property type="evidence" value="ECO:0007669"/>
    <property type="project" value="UniProtKB-KW"/>
</dbReference>
<dbReference type="Gene3D" id="1.10.10.10">
    <property type="entry name" value="Winged helix-like DNA-binding domain superfamily/Winged helix DNA-binding domain"/>
    <property type="match status" value="1"/>
</dbReference>
<dbReference type="PRINTS" id="PR00038">
    <property type="entry name" value="HTHLUXR"/>
</dbReference>
<dbReference type="OrthoDB" id="343383at2"/>
<dbReference type="CDD" id="cd06170">
    <property type="entry name" value="LuxR_C_like"/>
    <property type="match status" value="1"/>
</dbReference>
<protein>
    <submittedName>
        <fullName evidence="5">LuxR family transcriptional regulator</fullName>
    </submittedName>
</protein>
<dbReference type="Pfam" id="PF00196">
    <property type="entry name" value="GerE"/>
    <property type="match status" value="1"/>
</dbReference>
<dbReference type="AlphaFoldDB" id="A0A4Q1KL85"/>
<dbReference type="PANTHER" id="PTHR44688:SF16">
    <property type="entry name" value="DNA-BINDING TRANSCRIPTIONAL ACTIVATOR DEVR_DOSR"/>
    <property type="match status" value="1"/>
</dbReference>
<evidence type="ECO:0000313" key="6">
    <source>
        <dbReference type="Proteomes" id="UP000290958"/>
    </source>
</evidence>
<dbReference type="InterPro" id="IPR016032">
    <property type="entry name" value="Sig_transdc_resp-reg_C-effctor"/>
</dbReference>
<keyword evidence="3" id="KW-0804">Transcription</keyword>
<reference evidence="6" key="1">
    <citation type="submission" date="2019-01" db="EMBL/GenBank/DDBJ databases">
        <title>Cytophagaceae bacterium strain CAR-16.</title>
        <authorList>
            <person name="Chen W.-M."/>
        </authorList>
    </citation>
    <scope>NUCLEOTIDE SEQUENCE [LARGE SCALE GENOMIC DNA]</scope>
    <source>
        <strain evidence="6">CHR27</strain>
    </source>
</reference>
<evidence type="ECO:0000256" key="2">
    <source>
        <dbReference type="ARBA" id="ARBA00023125"/>
    </source>
</evidence>